<feature type="chain" id="PRO_5023894169" evidence="6">
    <location>
        <begin position="20"/>
        <end position="157"/>
    </location>
</feature>
<evidence type="ECO:0000256" key="4">
    <source>
        <dbReference type="ARBA" id="ARBA00023139"/>
    </source>
</evidence>
<sequence>MNKKSVAYLTILLSGTVLLSGCAQSTLTGTSYSRGEARQAQSVQTGRVESVVPIIIEGRTDGVVGAGTGAVVGGVLGHQIGGGTGQQLATVLGAVAGGIAGQRVEEATSRRQGVEITVRLDNGSAVSVVQEVDQNQVFSPGDRVRVLGQGSTMRVTY</sequence>
<dbReference type="PANTHER" id="PTHR35603:SF1">
    <property type="entry name" value="OUTER MEMBRANE LIPOPROTEIN SLYB"/>
    <property type="match status" value="1"/>
</dbReference>
<keyword evidence="4" id="KW-0564">Palmitate</keyword>
<accession>A0A5J6LBP7</accession>
<comment type="subcellular location">
    <subcellularLocation>
        <location evidence="1">Cell outer membrane</location>
        <topology evidence="1">Lipid-anchor</topology>
    </subcellularLocation>
</comment>
<name>A0A5J6LBP7_9GAMM</name>
<evidence type="ECO:0000313" key="9">
    <source>
        <dbReference type="Proteomes" id="UP000325606"/>
    </source>
</evidence>
<dbReference type="Pfam" id="PF05433">
    <property type="entry name" value="Rick_17kDa_Anti"/>
    <property type="match status" value="1"/>
</dbReference>
<dbReference type="InterPro" id="IPR008816">
    <property type="entry name" value="Gly_zipper_2TM_dom"/>
</dbReference>
<dbReference type="AlphaFoldDB" id="A0A5J6LBP7"/>
<dbReference type="KEGG" id="nik:F5I99_05710"/>
<dbReference type="RefSeq" id="WP_151054065.1">
    <property type="nucleotide sequence ID" value="NZ_CP044222.1"/>
</dbReference>
<dbReference type="InterPro" id="IPR051407">
    <property type="entry name" value="Bact_OM_lipoprot/Surf_antigen"/>
</dbReference>
<keyword evidence="9" id="KW-1185">Reference proteome</keyword>
<protein>
    <submittedName>
        <fullName evidence="8">Glycine zipper 2TM domain-containing protein</fullName>
    </submittedName>
</protein>
<proteinExistence type="predicted"/>
<feature type="signal peptide" evidence="6">
    <location>
        <begin position="1"/>
        <end position="19"/>
    </location>
</feature>
<evidence type="ECO:0000256" key="1">
    <source>
        <dbReference type="ARBA" id="ARBA00004459"/>
    </source>
</evidence>
<reference evidence="8 9" key="1">
    <citation type="submission" date="2019-09" db="EMBL/GenBank/DDBJ databases">
        <title>Nitrincola iocasae sp. nov., a bacterium isolated from the sediment collected at a cold seep field in South China Sea.</title>
        <authorList>
            <person name="Zhang H."/>
            <person name="Wang H."/>
            <person name="Li C."/>
        </authorList>
    </citation>
    <scope>NUCLEOTIDE SEQUENCE [LARGE SCALE GENOMIC DNA]</scope>
    <source>
        <strain evidence="8 9">KXZD1103</strain>
    </source>
</reference>
<dbReference type="GO" id="GO:0009279">
    <property type="term" value="C:cell outer membrane"/>
    <property type="evidence" value="ECO:0007669"/>
    <property type="project" value="UniProtKB-SubCell"/>
</dbReference>
<dbReference type="EMBL" id="CP044222">
    <property type="protein sequence ID" value="QEW06029.1"/>
    <property type="molecule type" value="Genomic_DNA"/>
</dbReference>
<dbReference type="PANTHER" id="PTHR35603">
    <property type="match status" value="1"/>
</dbReference>
<dbReference type="PROSITE" id="PS51257">
    <property type="entry name" value="PROKAR_LIPOPROTEIN"/>
    <property type="match status" value="1"/>
</dbReference>
<dbReference type="Proteomes" id="UP000325606">
    <property type="component" value="Chromosome"/>
</dbReference>
<evidence type="ECO:0000256" key="3">
    <source>
        <dbReference type="ARBA" id="ARBA00023136"/>
    </source>
</evidence>
<feature type="domain" description="Glycine zipper 2TM" evidence="7">
    <location>
        <begin position="65"/>
        <end position="104"/>
    </location>
</feature>
<evidence type="ECO:0000256" key="5">
    <source>
        <dbReference type="ARBA" id="ARBA00023288"/>
    </source>
</evidence>
<keyword evidence="3" id="KW-0472">Membrane</keyword>
<keyword evidence="2 6" id="KW-0732">Signal</keyword>
<keyword evidence="5" id="KW-0449">Lipoprotein</keyword>
<evidence type="ECO:0000256" key="6">
    <source>
        <dbReference type="SAM" id="SignalP"/>
    </source>
</evidence>
<evidence type="ECO:0000256" key="2">
    <source>
        <dbReference type="ARBA" id="ARBA00022729"/>
    </source>
</evidence>
<organism evidence="8 9">
    <name type="scientific">Nitrincola iocasae</name>
    <dbReference type="NCBI Taxonomy" id="2614693"/>
    <lineage>
        <taxon>Bacteria</taxon>
        <taxon>Pseudomonadati</taxon>
        <taxon>Pseudomonadota</taxon>
        <taxon>Gammaproteobacteria</taxon>
        <taxon>Oceanospirillales</taxon>
        <taxon>Oceanospirillaceae</taxon>
        <taxon>Nitrincola</taxon>
    </lineage>
</organism>
<evidence type="ECO:0000259" key="7">
    <source>
        <dbReference type="Pfam" id="PF05433"/>
    </source>
</evidence>
<evidence type="ECO:0000313" key="8">
    <source>
        <dbReference type="EMBL" id="QEW06029.1"/>
    </source>
</evidence>
<gene>
    <name evidence="8" type="ORF">F5I99_05710</name>
</gene>